<dbReference type="SUPFAM" id="SSF46955">
    <property type="entry name" value="Putative DNA-binding domain"/>
    <property type="match status" value="1"/>
</dbReference>
<protein>
    <recommendedName>
        <fullName evidence="3">Transcriptional regulator, AlpA family</fullName>
    </recommendedName>
</protein>
<evidence type="ECO:0008006" key="3">
    <source>
        <dbReference type="Google" id="ProtNLM"/>
    </source>
</evidence>
<comment type="caution">
    <text evidence="1">The sequence shown here is derived from an EMBL/GenBank/DDBJ whole genome shotgun (WGS) entry which is preliminary data.</text>
</comment>
<dbReference type="EMBL" id="BAQP01000197">
    <property type="protein sequence ID" value="GBQ27122.1"/>
    <property type="molecule type" value="Genomic_DNA"/>
</dbReference>
<proteinExistence type="predicted"/>
<evidence type="ECO:0000313" key="2">
    <source>
        <dbReference type="Proteomes" id="UP001060895"/>
    </source>
</evidence>
<name>A0ABQ0PBZ0_9PROT</name>
<organism evidence="1 2">
    <name type="scientific">Gluconacetobacter sacchari DSM 12717</name>
    <dbReference type="NCBI Taxonomy" id="1307940"/>
    <lineage>
        <taxon>Bacteria</taxon>
        <taxon>Pseudomonadati</taxon>
        <taxon>Pseudomonadota</taxon>
        <taxon>Alphaproteobacteria</taxon>
        <taxon>Acetobacterales</taxon>
        <taxon>Acetobacteraceae</taxon>
        <taxon>Gluconacetobacter</taxon>
    </lineage>
</organism>
<reference evidence="1" key="1">
    <citation type="submission" date="2013-04" db="EMBL/GenBank/DDBJ databases">
        <title>The genome sequencing project of 58 acetic acid bacteria.</title>
        <authorList>
            <person name="Okamoto-Kainuma A."/>
            <person name="Ishikawa M."/>
            <person name="Umino S."/>
            <person name="Koizumi Y."/>
            <person name="Shiwa Y."/>
            <person name="Yoshikawa H."/>
            <person name="Matsutani M."/>
            <person name="Matsushita K."/>
        </authorList>
    </citation>
    <scope>NUCLEOTIDE SEQUENCE</scope>
    <source>
        <strain evidence="1">DSM 12717</strain>
    </source>
</reference>
<gene>
    <name evidence="1" type="ORF">AA12717_2571</name>
</gene>
<keyword evidence="2" id="KW-1185">Reference proteome</keyword>
<dbReference type="InterPro" id="IPR009061">
    <property type="entry name" value="DNA-bd_dom_put_sf"/>
</dbReference>
<evidence type="ECO:0000313" key="1">
    <source>
        <dbReference type="EMBL" id="GBQ27122.1"/>
    </source>
</evidence>
<sequence length="91" mass="9768">MMIVDHTNSVVETRSTAAPVRLVVSEGEAAAMLNMAPRTLQGKRLDGSGPPFVRLSDRRIGYAVADLQSWIASRSVRSTSEATVRRIGGGQ</sequence>
<dbReference type="RefSeq" id="WP_246387086.1">
    <property type="nucleotide sequence ID" value="NZ_BAQP01000197.1"/>
</dbReference>
<dbReference type="Proteomes" id="UP001060895">
    <property type="component" value="Unassembled WGS sequence"/>
</dbReference>
<accession>A0ABQ0PBZ0</accession>